<dbReference type="Proteomes" id="UP000186955">
    <property type="component" value="Unassembled WGS sequence"/>
</dbReference>
<dbReference type="PANTHER" id="PTHR23416">
    <property type="entry name" value="SIALIC ACID SYNTHASE-RELATED"/>
    <property type="match status" value="1"/>
</dbReference>
<gene>
    <name evidence="4" type="ORF">PENSUB_12691</name>
</gene>
<name>A0A1Q5SXT1_9EURO</name>
<dbReference type="Pfam" id="PF12464">
    <property type="entry name" value="Mac"/>
    <property type="match status" value="1"/>
</dbReference>
<sequence length="153" mass="17638">MPQLLEARHHCRGLTRDYNDLDTKTIPYDQVFEKRLELLRKLCGSTIGAGSNVTKDIPPFSVALGTPCRVKRTIQLAEEEEQDPEIPTVTYRASIVSQKKILFKVIPKTEHMPQMFEYKSMPSVLNKMSCRRDRIANLPPIHFQFRQLVNVVV</sequence>
<evidence type="ECO:0000256" key="2">
    <source>
        <dbReference type="ARBA" id="ARBA00022679"/>
    </source>
</evidence>
<evidence type="ECO:0000313" key="5">
    <source>
        <dbReference type="Proteomes" id="UP000186955"/>
    </source>
</evidence>
<organism evidence="4 5">
    <name type="scientific">Penicillium subrubescens</name>
    <dbReference type="NCBI Taxonomy" id="1316194"/>
    <lineage>
        <taxon>Eukaryota</taxon>
        <taxon>Fungi</taxon>
        <taxon>Dikarya</taxon>
        <taxon>Ascomycota</taxon>
        <taxon>Pezizomycotina</taxon>
        <taxon>Eurotiomycetes</taxon>
        <taxon>Eurotiomycetidae</taxon>
        <taxon>Eurotiales</taxon>
        <taxon>Aspergillaceae</taxon>
        <taxon>Penicillium</taxon>
    </lineage>
</organism>
<evidence type="ECO:0000313" key="4">
    <source>
        <dbReference type="EMBL" id="OKO92706.1"/>
    </source>
</evidence>
<dbReference type="InterPro" id="IPR024688">
    <property type="entry name" value="Mac_dom"/>
</dbReference>
<dbReference type="GO" id="GO:0008374">
    <property type="term" value="F:O-acyltransferase activity"/>
    <property type="evidence" value="ECO:0007669"/>
    <property type="project" value="TreeGrafter"/>
</dbReference>
<dbReference type="SUPFAM" id="SSF51161">
    <property type="entry name" value="Trimeric LpxA-like enzymes"/>
    <property type="match status" value="1"/>
</dbReference>
<dbReference type="Gene3D" id="2.160.10.10">
    <property type="entry name" value="Hexapeptide repeat proteins"/>
    <property type="match status" value="1"/>
</dbReference>
<dbReference type="EMBL" id="MNBE01000740">
    <property type="protein sequence ID" value="OKO92706.1"/>
    <property type="molecule type" value="Genomic_DNA"/>
</dbReference>
<keyword evidence="2" id="KW-0808">Transferase</keyword>
<comment type="caution">
    <text evidence="4">The sequence shown here is derived from an EMBL/GenBank/DDBJ whole genome shotgun (WGS) entry which is preliminary data.</text>
</comment>
<dbReference type="STRING" id="1316194.A0A1Q5SXT1"/>
<accession>A0A1Q5SXT1</accession>
<reference evidence="4 5" key="1">
    <citation type="submission" date="2016-10" db="EMBL/GenBank/DDBJ databases">
        <title>Genome sequence of the ascomycete fungus Penicillium subrubescens.</title>
        <authorList>
            <person name="De Vries R.P."/>
            <person name="Peng M."/>
            <person name="Dilokpimol A."/>
            <person name="Hilden K."/>
            <person name="Makela M.R."/>
            <person name="Grigoriev I."/>
            <person name="Riley R."/>
            <person name="Granchi Z."/>
        </authorList>
    </citation>
    <scope>NUCLEOTIDE SEQUENCE [LARGE SCALE GENOMIC DNA]</scope>
    <source>
        <strain evidence="4 5">CBS 132785</strain>
    </source>
</reference>
<comment type="similarity">
    <text evidence="1">Belongs to the transferase hexapeptide repeat family.</text>
</comment>
<dbReference type="InterPro" id="IPR051159">
    <property type="entry name" value="Hexapeptide_acetyltransf"/>
</dbReference>
<keyword evidence="5" id="KW-1185">Reference proteome</keyword>
<protein>
    <recommendedName>
        <fullName evidence="3">Maltose/galactoside acetyltransferase domain-containing protein</fullName>
    </recommendedName>
</protein>
<proteinExistence type="inferred from homology"/>
<evidence type="ECO:0000259" key="3">
    <source>
        <dbReference type="Pfam" id="PF12464"/>
    </source>
</evidence>
<feature type="domain" description="Maltose/galactoside acetyltransferase" evidence="3">
    <location>
        <begin position="2"/>
        <end position="46"/>
    </location>
</feature>
<evidence type="ECO:0000256" key="1">
    <source>
        <dbReference type="ARBA" id="ARBA00007274"/>
    </source>
</evidence>
<dbReference type="AlphaFoldDB" id="A0A1Q5SXT1"/>
<dbReference type="InterPro" id="IPR011004">
    <property type="entry name" value="Trimer_LpxA-like_sf"/>
</dbReference>
<dbReference type="GO" id="GO:0016407">
    <property type="term" value="F:acetyltransferase activity"/>
    <property type="evidence" value="ECO:0007669"/>
    <property type="project" value="InterPro"/>
</dbReference>
<dbReference type="PANTHER" id="PTHR23416:SF23">
    <property type="entry name" value="ACETYLTRANSFERASE C18B11.09C-RELATED"/>
    <property type="match status" value="1"/>
</dbReference>